<evidence type="ECO:0000256" key="8">
    <source>
        <dbReference type="ARBA" id="ARBA00023161"/>
    </source>
</evidence>
<dbReference type="InterPro" id="IPR031559">
    <property type="entry name" value="SMG1"/>
</dbReference>
<evidence type="ECO:0000256" key="3">
    <source>
        <dbReference type="ARBA" id="ARBA00022527"/>
    </source>
</evidence>
<comment type="similarity">
    <text evidence="1">Belongs to the PI3/PI4-kinase family.</text>
</comment>
<evidence type="ECO:0000259" key="12">
    <source>
        <dbReference type="PROSITE" id="PS50290"/>
    </source>
</evidence>
<keyword evidence="3" id="KW-0723">Serine/threonine-protein kinase</keyword>
<feature type="domain" description="FATC" evidence="13">
    <location>
        <begin position="2488"/>
        <end position="2520"/>
    </location>
</feature>
<dbReference type="Pfam" id="PF15785">
    <property type="entry name" value="SMG1"/>
    <property type="match status" value="1"/>
</dbReference>
<evidence type="ECO:0000313" key="15">
    <source>
        <dbReference type="WBParaSite" id="ACRNAN_scaffold681.g21402.t1"/>
    </source>
</evidence>
<dbReference type="InterPro" id="IPR011009">
    <property type="entry name" value="Kinase-like_dom_sf"/>
</dbReference>
<sequence>MKSPSPPDLKTQIKACLKPMMLDKLGMKTNRTNTTLTEIQALLTSTENKEVLESEWKDILAEMTAIVSSKQSSENKAAIARCIATVYLQLLNEFDKIIAFMKEKIANSKKDEEKALLFRSFNEALNMSNEEGVLFNFGHIQQLMDYVKSYLDTNESPVELIPLLDICITISKIYRKVFADYLNDICDFAIGWFIDRNQPKYVGKKCRELIISLEPYFLNDINHAIKFLKSLKTDILYIIENLAEKTEPDEEIDSIIPMIDVFLLILETSIRKENLQVVEPLIDDLLQRLTKSPSLLKGLSSRAIGNFYACLASFYFRLIETTRHPTAPTALYALVKDMFENDAISPSLLAKLLKYTAQTIPLMDLKSNERILLGQMLLDEDSRINKLPMIRVSSHFVDVLIKLLDANDFNTLQVTYGLLTKQISISIGILNLWLKEETNDYKSVRHHEQMLLIYTLALKPLAAVKNSIAILMGLNPSLFTLIFESFPLTDWNFNRSFSAAQFTFVELAKFYSEQHEHFITTSEWVNDTSKSSFVSESPTSKYFSKILFILSKLITFDKSESNILRLAIDWLQSIASSAQSYMSKIIDKKEFIEVRKAVLYSFMSVSYTQPSLDPSFDQLKRLYPFIHKFKVFELLEKCDSQRIQDLIQKFFNRSAGMQTEHYNYLFSTLPLKAIMKADFLGSISSLMEDQQLQVPDTYFSLQQFTALTNFTLKQAFPSIVLDEFIDVDWLAHFVQYIHTTSIKEGAKDELNHSQKWKWAFAQLARYCVENRMKTPFGKPMDTFTKFETEIRALVTAAINQKLPDSYKVAPSEQKHDFNSRVSEEDSDAVVPRRESRKLSPSEEWFRVRCLLYLVEILDKLMFYAARGSIFNVTEVSEISRQFFVTNQNSCQAWISRITLPTMAVAFLNGSYAQVIRMGTFLYMDFQEKANKANKALKLDSMTLVAVCWLVRSMIELKASQAIEGIGAWIKKVFGQDLVWIRGAVLMASGRFELALKTFEECIKDENLDEQVLSTINEMRLKGMTVLRNSEMVKEFGQPLKNIIKNGDRNTEIIAEYKKIQWERTVALTSWEQVIIDSDKCTSQCPWKMQNRIDDIELKLINLWHSYTNKKPANIIKLQLNEISRDLARMCQTQTAAAESSNAFSRVFVLEIVRKIFQQRLVFDNKRPSNPQLTGSNEFDFNKLLEDWKNNTSDRLYIGQQLATWLERFHGKNSPPTHDAHAALAILGRKTQNYGLARYHLGLSEASIAKINEEPRQQNYFPPQAMFPPGIHRMPQMMPPNFAHGFMPQFPMPNMFGLPSPPGFSHAPTPPIDIKSAIQTAKLHWVSSTDGGERGYFQLAEALASHCEQGNNLAALTANNSQSFANLVRQRLSLTANPLNVNLETPEAILAGKAAMHLGNWLLENQEIGKTILNQELTNPRPFWQMLSQRYNEIRWKSFEIDEMTALRGAFYSISCDLCTTLTKAHNTLADWAYENCSISTKPETIPLSISSRLNLMGITSESKDFETIITQMCQTKDFEEFSEDLNDLKLASLDANALKILNELWHSLKRYQYGLFEIALREYFAFLEKYSRSMKSVGNLSTIKATLRILRMLVLFPEWFVKLGDYDRIESVNEDLWKEIIPQLFSRLNHPDIIVRDTICHILFKISQTSPHATCFSAIVGASFGKNHRTDSSPETEELPIYGEITPDLEFDTFELDVANENKRDRSLMAEACTSLVAAIENLYPDLVHDVTSFISELQKISLLHEEKWLFVLSNLDHEVNKRLRQLDHERKNMQAYRHLNDKQKQALLLEKTEAIGGMLYQILSDLYDITCRADPLTVNEAQFRAFYKDELTDALEAFRDHMDDLALAWKAFKNLYKIMNDKAAKKSTFYLRLQEMSPYLSSLAATSIPIPGQELVRYDHEQIVSIARMNKHAMVLPTKTRPKKVSFLGSDGNEYAFLFKGQEDLHLDERVMQLLYISNLMLKSNKNINQNDAWPAYECKNYSVVPLGTRSGLIRWVDGATPIFQVYRKWKTREVSINAKLTEKDGKKSSTRTENPAPENEKPMELFFRKLKESFQKAGLPVDILKERDRWPVQILLDVLQKLIEETPRDILARELWMNAGTCETWWRKTQRFARSTAVMSMVGSVLGLGDRHLDNLMVDLNTGNVIHIDYNICFERGRKLRVPETVPFRLTGNLAYALGPTNIEGTYRGSCEHVLSVLRNEKEVFLMMLDAFIYDPLVDWTNHDHVVSSSTVNVATILAVYGTDERIELAFPLAQKMLKLRIKELKDLWLAASKNLQETLEMLSKVLDEMHKYRKFILHESPLSITDEKTHFEKERIEAGTQLRLALKEHQRIMLLFKPLLRSLNRWDERYGAYLRLYKEKFSDPLVKGLKLLDEKTVDYDKCLEMFRKVLANITTVHESLIIFETASDNKSPTLALTSPDQQFSMNGFAESLGITVKSRVRQLENRHAKGVAKRISNKLDGRELETQKEAPTFGELRQKNLDETNVMSVVEQVEFLINEATDITNLALMYEGWTAWV</sequence>
<organism evidence="14 15">
    <name type="scientific">Acrobeloides nanus</name>
    <dbReference type="NCBI Taxonomy" id="290746"/>
    <lineage>
        <taxon>Eukaryota</taxon>
        <taxon>Metazoa</taxon>
        <taxon>Ecdysozoa</taxon>
        <taxon>Nematoda</taxon>
        <taxon>Chromadorea</taxon>
        <taxon>Rhabditida</taxon>
        <taxon>Tylenchina</taxon>
        <taxon>Cephalobomorpha</taxon>
        <taxon>Cephaloboidea</taxon>
        <taxon>Cephalobidae</taxon>
        <taxon>Acrobeloides</taxon>
    </lineage>
</organism>
<evidence type="ECO:0000256" key="9">
    <source>
        <dbReference type="ARBA" id="ARBA00047899"/>
    </source>
</evidence>
<dbReference type="GO" id="GO:0005737">
    <property type="term" value="C:cytoplasm"/>
    <property type="evidence" value="ECO:0007669"/>
    <property type="project" value="TreeGrafter"/>
</dbReference>
<dbReference type="GO" id="GO:0005524">
    <property type="term" value="F:ATP binding"/>
    <property type="evidence" value="ECO:0007669"/>
    <property type="project" value="UniProtKB-KW"/>
</dbReference>
<dbReference type="GO" id="GO:0031932">
    <property type="term" value="C:TORC2 complex"/>
    <property type="evidence" value="ECO:0007669"/>
    <property type="project" value="TreeGrafter"/>
</dbReference>
<dbReference type="PROSITE" id="PS50290">
    <property type="entry name" value="PI3_4_KINASE_3"/>
    <property type="match status" value="1"/>
</dbReference>
<evidence type="ECO:0000256" key="10">
    <source>
        <dbReference type="ARBA" id="ARBA00048679"/>
    </source>
</evidence>
<feature type="region of interest" description="Disordered" evidence="11">
    <location>
        <begin position="2022"/>
        <end position="2041"/>
    </location>
</feature>
<dbReference type="GO" id="GO:0000184">
    <property type="term" value="P:nuclear-transcribed mRNA catabolic process, nonsense-mediated decay"/>
    <property type="evidence" value="ECO:0007669"/>
    <property type="project" value="UniProtKB-KW"/>
</dbReference>
<dbReference type="Gene3D" id="1.10.1070.11">
    <property type="entry name" value="Phosphatidylinositol 3-/4-kinase, catalytic domain"/>
    <property type="match status" value="1"/>
</dbReference>
<dbReference type="PANTHER" id="PTHR11139">
    <property type="entry name" value="ATAXIA TELANGIECTASIA MUTATED ATM -RELATED"/>
    <property type="match status" value="1"/>
</dbReference>
<dbReference type="PROSITE" id="PS51190">
    <property type="entry name" value="FATC"/>
    <property type="match status" value="1"/>
</dbReference>
<dbReference type="Pfam" id="PF00454">
    <property type="entry name" value="PI3_PI4_kinase"/>
    <property type="match status" value="1"/>
</dbReference>
<evidence type="ECO:0000313" key="14">
    <source>
        <dbReference type="Proteomes" id="UP000887540"/>
    </source>
</evidence>
<dbReference type="SMART" id="SM00146">
    <property type="entry name" value="PI3Kc"/>
    <property type="match status" value="1"/>
</dbReference>
<evidence type="ECO:0000256" key="5">
    <source>
        <dbReference type="ARBA" id="ARBA00022741"/>
    </source>
</evidence>
<proteinExistence type="inferred from homology"/>
<dbReference type="InterPro" id="IPR050517">
    <property type="entry name" value="DDR_Repair_Kinase"/>
</dbReference>
<dbReference type="InterPro" id="IPR039414">
    <property type="entry name" value="SMG1_PIKKc"/>
</dbReference>
<dbReference type="Proteomes" id="UP000887540">
    <property type="component" value="Unplaced"/>
</dbReference>
<dbReference type="InterPro" id="IPR036940">
    <property type="entry name" value="PI3/4_kinase_cat_sf"/>
</dbReference>
<dbReference type="WBParaSite" id="ACRNAN_scaffold681.g21402.t1">
    <property type="protein sequence ID" value="ACRNAN_scaffold681.g21402.t1"/>
    <property type="gene ID" value="ACRNAN_scaffold681.g21402"/>
</dbReference>
<dbReference type="SUPFAM" id="SSF56112">
    <property type="entry name" value="Protein kinase-like (PK-like)"/>
    <property type="match status" value="1"/>
</dbReference>
<dbReference type="Gene3D" id="3.30.1010.10">
    <property type="entry name" value="Phosphatidylinositol 3-kinase Catalytic Subunit, Chain A, domain 4"/>
    <property type="match status" value="1"/>
</dbReference>
<protein>
    <recommendedName>
        <fullName evidence="2">non-specific serine/threonine protein kinase</fullName>
        <ecNumber evidence="2">2.7.11.1</ecNumber>
    </recommendedName>
</protein>
<evidence type="ECO:0000256" key="7">
    <source>
        <dbReference type="ARBA" id="ARBA00022840"/>
    </source>
</evidence>
<dbReference type="SMART" id="SM01345">
    <property type="entry name" value="Rapamycin_bind"/>
    <property type="match status" value="1"/>
</dbReference>
<dbReference type="SUPFAM" id="SSF48371">
    <property type="entry name" value="ARM repeat"/>
    <property type="match status" value="1"/>
</dbReference>
<dbReference type="GO" id="GO:0004674">
    <property type="term" value="F:protein serine/threonine kinase activity"/>
    <property type="evidence" value="ECO:0007669"/>
    <property type="project" value="UniProtKB-KW"/>
</dbReference>
<dbReference type="GO" id="GO:0005634">
    <property type="term" value="C:nucleus"/>
    <property type="evidence" value="ECO:0007669"/>
    <property type="project" value="TreeGrafter"/>
</dbReference>
<evidence type="ECO:0000256" key="11">
    <source>
        <dbReference type="SAM" id="MobiDB-lite"/>
    </source>
</evidence>
<feature type="domain" description="PI3K/PI4K catalytic" evidence="12">
    <location>
        <begin position="1910"/>
        <end position="2268"/>
    </location>
</feature>
<dbReference type="InterPro" id="IPR000403">
    <property type="entry name" value="PI3/4_kinase_cat_dom"/>
</dbReference>
<dbReference type="Pfam" id="PF02260">
    <property type="entry name" value="FATC"/>
    <property type="match status" value="1"/>
</dbReference>
<evidence type="ECO:0000256" key="1">
    <source>
        <dbReference type="ARBA" id="ARBA00011031"/>
    </source>
</evidence>
<comment type="catalytic activity">
    <reaction evidence="10">
        <text>L-seryl-[protein] + ATP = O-phospho-L-seryl-[protein] + ADP + H(+)</text>
        <dbReference type="Rhea" id="RHEA:17989"/>
        <dbReference type="Rhea" id="RHEA-COMP:9863"/>
        <dbReference type="Rhea" id="RHEA-COMP:11604"/>
        <dbReference type="ChEBI" id="CHEBI:15378"/>
        <dbReference type="ChEBI" id="CHEBI:29999"/>
        <dbReference type="ChEBI" id="CHEBI:30616"/>
        <dbReference type="ChEBI" id="CHEBI:83421"/>
        <dbReference type="ChEBI" id="CHEBI:456216"/>
        <dbReference type="EC" id="2.7.11.1"/>
    </reaction>
</comment>
<dbReference type="GO" id="GO:0031931">
    <property type="term" value="C:TORC1 complex"/>
    <property type="evidence" value="ECO:0007669"/>
    <property type="project" value="TreeGrafter"/>
</dbReference>
<keyword evidence="6" id="KW-0418">Kinase</keyword>
<dbReference type="PANTHER" id="PTHR11139:SF119">
    <property type="entry name" value="SERINE_THREONINE-PROTEIN KINASE SMG1"/>
    <property type="match status" value="1"/>
</dbReference>
<keyword evidence="5" id="KW-0547">Nucleotide-binding</keyword>
<evidence type="ECO:0000256" key="4">
    <source>
        <dbReference type="ARBA" id="ARBA00022679"/>
    </source>
</evidence>
<evidence type="ECO:0000259" key="13">
    <source>
        <dbReference type="PROSITE" id="PS51190"/>
    </source>
</evidence>
<keyword evidence="4" id="KW-0808">Transferase</keyword>
<keyword evidence="14" id="KW-1185">Reference proteome</keyword>
<comment type="catalytic activity">
    <reaction evidence="9">
        <text>L-threonyl-[protein] + ATP = O-phospho-L-threonyl-[protein] + ADP + H(+)</text>
        <dbReference type="Rhea" id="RHEA:46608"/>
        <dbReference type="Rhea" id="RHEA-COMP:11060"/>
        <dbReference type="Rhea" id="RHEA-COMP:11605"/>
        <dbReference type="ChEBI" id="CHEBI:15378"/>
        <dbReference type="ChEBI" id="CHEBI:30013"/>
        <dbReference type="ChEBI" id="CHEBI:30616"/>
        <dbReference type="ChEBI" id="CHEBI:61977"/>
        <dbReference type="ChEBI" id="CHEBI:456216"/>
        <dbReference type="EC" id="2.7.11.1"/>
    </reaction>
</comment>
<dbReference type="SMART" id="SM01343">
    <property type="entry name" value="FATC"/>
    <property type="match status" value="1"/>
</dbReference>
<name>A0A914ECE9_9BILA</name>
<dbReference type="InterPro" id="IPR003152">
    <property type="entry name" value="FATC_dom"/>
</dbReference>
<reference evidence="15" key="1">
    <citation type="submission" date="2022-11" db="UniProtKB">
        <authorList>
            <consortium name="WormBaseParasite"/>
        </authorList>
    </citation>
    <scope>IDENTIFICATION</scope>
</reference>
<evidence type="ECO:0000256" key="2">
    <source>
        <dbReference type="ARBA" id="ARBA00012513"/>
    </source>
</evidence>
<dbReference type="CDD" id="cd05170">
    <property type="entry name" value="PIKKc_SMG1"/>
    <property type="match status" value="1"/>
</dbReference>
<dbReference type="EC" id="2.7.11.1" evidence="2"/>
<keyword evidence="7" id="KW-0067">ATP-binding</keyword>
<evidence type="ECO:0000256" key="6">
    <source>
        <dbReference type="ARBA" id="ARBA00022777"/>
    </source>
</evidence>
<accession>A0A914ECE9</accession>
<dbReference type="InterPro" id="IPR016024">
    <property type="entry name" value="ARM-type_fold"/>
</dbReference>
<keyword evidence="8" id="KW-0866">Nonsense-mediated mRNA decay</keyword>
<dbReference type="GO" id="GO:0016242">
    <property type="term" value="P:negative regulation of macroautophagy"/>
    <property type="evidence" value="ECO:0007669"/>
    <property type="project" value="TreeGrafter"/>
</dbReference>
<dbReference type="GO" id="GO:0031929">
    <property type="term" value="P:TOR signaling"/>
    <property type="evidence" value="ECO:0007669"/>
    <property type="project" value="TreeGrafter"/>
</dbReference>